<keyword evidence="3" id="KW-1185">Reference proteome</keyword>
<gene>
    <name evidence="2 4" type="ORF">BDZ99DRAFT_480486</name>
</gene>
<evidence type="ECO:0000313" key="4">
    <source>
        <dbReference type="RefSeq" id="XP_033572030.1"/>
    </source>
</evidence>
<dbReference type="GeneID" id="54463230"/>
<reference evidence="4" key="3">
    <citation type="submission" date="2025-04" db="UniProtKB">
        <authorList>
            <consortium name="RefSeq"/>
        </authorList>
    </citation>
    <scope>IDENTIFICATION</scope>
    <source>
        <strain evidence="4">CBS 304.34</strain>
    </source>
</reference>
<proteinExistence type="predicted"/>
<reference evidence="4" key="2">
    <citation type="submission" date="2020-04" db="EMBL/GenBank/DDBJ databases">
        <authorList>
            <consortium name="NCBI Genome Project"/>
        </authorList>
    </citation>
    <scope>NUCLEOTIDE SEQUENCE</scope>
    <source>
        <strain evidence="4">CBS 304.34</strain>
    </source>
</reference>
<sequence length="158" mass="17018">MPDRTRLPSTTETNARKQSAYAASVSTLRACVTFITCASTYQQPTPGPSCICLCPTNGAPLPPLPARSELKSPFIKRRTCRQRAIDISSQHTQDVKMLVASALRSRMRCSKRVRGAPDRPETDSARAKGEGGEDRGACSLQADAAVREGERAAARGEV</sequence>
<feature type="region of interest" description="Disordered" evidence="1">
    <location>
        <begin position="109"/>
        <end position="158"/>
    </location>
</feature>
<name>A0A6A6Y8A2_9PEZI</name>
<reference evidence="2 4" key="1">
    <citation type="journal article" date="2020" name="Stud. Mycol.">
        <title>101 Dothideomycetes genomes: a test case for predicting lifestyles and emergence of pathogens.</title>
        <authorList>
            <person name="Haridas S."/>
            <person name="Albert R."/>
            <person name="Binder M."/>
            <person name="Bloem J."/>
            <person name="Labutti K."/>
            <person name="Salamov A."/>
            <person name="Andreopoulos B."/>
            <person name="Baker S."/>
            <person name="Barry K."/>
            <person name="Bills G."/>
            <person name="Bluhm B."/>
            <person name="Cannon C."/>
            <person name="Castanera R."/>
            <person name="Culley D."/>
            <person name="Daum C."/>
            <person name="Ezra D."/>
            <person name="Gonzalez J."/>
            <person name="Henrissat B."/>
            <person name="Kuo A."/>
            <person name="Liang C."/>
            <person name="Lipzen A."/>
            <person name="Lutzoni F."/>
            <person name="Magnuson J."/>
            <person name="Mondo S."/>
            <person name="Nolan M."/>
            <person name="Ohm R."/>
            <person name="Pangilinan J."/>
            <person name="Park H.-J."/>
            <person name="Ramirez L."/>
            <person name="Alfaro M."/>
            <person name="Sun H."/>
            <person name="Tritt A."/>
            <person name="Yoshinaga Y."/>
            <person name="Zwiers L.-H."/>
            <person name="Turgeon B."/>
            <person name="Goodwin S."/>
            <person name="Spatafora J."/>
            <person name="Crous P."/>
            <person name="Grigoriev I."/>
        </authorList>
    </citation>
    <scope>NUCLEOTIDE SEQUENCE</scope>
    <source>
        <strain evidence="2 4">CBS 304.34</strain>
    </source>
</reference>
<feature type="compositionally biased region" description="Basic and acidic residues" evidence="1">
    <location>
        <begin position="145"/>
        <end position="158"/>
    </location>
</feature>
<feature type="compositionally biased region" description="Basic and acidic residues" evidence="1">
    <location>
        <begin position="115"/>
        <end position="136"/>
    </location>
</feature>
<dbReference type="AlphaFoldDB" id="A0A6A6Y8A2"/>
<dbReference type="Proteomes" id="UP000504636">
    <property type="component" value="Unplaced"/>
</dbReference>
<dbReference type="EMBL" id="MU003710">
    <property type="protein sequence ID" value="KAF2805066.1"/>
    <property type="molecule type" value="Genomic_DNA"/>
</dbReference>
<accession>A0A6A6Y8A2</accession>
<evidence type="ECO:0000313" key="2">
    <source>
        <dbReference type="EMBL" id="KAF2805066.1"/>
    </source>
</evidence>
<evidence type="ECO:0000313" key="3">
    <source>
        <dbReference type="Proteomes" id="UP000504636"/>
    </source>
</evidence>
<protein>
    <submittedName>
        <fullName evidence="2 4">Uncharacterized protein</fullName>
    </submittedName>
</protein>
<dbReference type="RefSeq" id="XP_033572030.1">
    <property type="nucleotide sequence ID" value="XM_033722337.1"/>
</dbReference>
<evidence type="ECO:0000256" key="1">
    <source>
        <dbReference type="SAM" id="MobiDB-lite"/>
    </source>
</evidence>
<organism evidence="2">
    <name type="scientific">Mytilinidion resinicola</name>
    <dbReference type="NCBI Taxonomy" id="574789"/>
    <lineage>
        <taxon>Eukaryota</taxon>
        <taxon>Fungi</taxon>
        <taxon>Dikarya</taxon>
        <taxon>Ascomycota</taxon>
        <taxon>Pezizomycotina</taxon>
        <taxon>Dothideomycetes</taxon>
        <taxon>Pleosporomycetidae</taxon>
        <taxon>Mytilinidiales</taxon>
        <taxon>Mytilinidiaceae</taxon>
        <taxon>Mytilinidion</taxon>
    </lineage>
</organism>